<dbReference type="STRING" id="926569.ANT_16140"/>
<dbReference type="Pfam" id="PF00294">
    <property type="entry name" value="PfkB"/>
    <property type="match status" value="1"/>
</dbReference>
<dbReference type="OrthoDB" id="9779730at2"/>
<keyword evidence="3" id="KW-1185">Reference proteome</keyword>
<accession>E8N5C6</accession>
<dbReference type="eggNOG" id="COG0524">
    <property type="taxonomic scope" value="Bacteria"/>
</dbReference>
<dbReference type="PANTHER" id="PTHR47098:SF2">
    <property type="entry name" value="PROTEIN MAK32"/>
    <property type="match status" value="1"/>
</dbReference>
<dbReference type="InterPro" id="IPR029056">
    <property type="entry name" value="Ribokinase-like"/>
</dbReference>
<dbReference type="KEGG" id="atm:ANT_16140"/>
<dbReference type="AlphaFoldDB" id="E8N5C6"/>
<sequence length="339" mass="38016">MDFPISPLRFIIVGQLRKTFIALPNEEFVENQPGGNAIYAAVGAAVWEKDIGIVARVSQDFPEEWLQTLKRWNFDIRGIQRLNEIIDHREFFAYQNPAFEESENPEVYLTNLNRPYPRELIGYKANPGLLDSRTKPGAFTVRSHDIPSEYLDALAVHICSIDYLSHILLPTTFRQGQINTISLDASAGYMDPAFEDDLPLLVNGLTVFHTSEKKISRLFSGKTGNLWDMAEWIGSMGCELVVIRRGVQGQYLYESSSHKKWIIPAYPSNVRCPVGAGDAFCGGFLVGYYTTYDPIQAALQGSISASFVVEGTAPFYALEALPGLARARLEVLRERVRQV</sequence>
<evidence type="ECO:0000259" key="1">
    <source>
        <dbReference type="Pfam" id="PF00294"/>
    </source>
</evidence>
<dbReference type="RefSeq" id="WP_013560020.1">
    <property type="nucleotide sequence ID" value="NC_014960.1"/>
</dbReference>
<dbReference type="InParanoid" id="E8N5C6"/>
<reference evidence="2 3" key="1">
    <citation type="submission" date="2010-12" db="EMBL/GenBank/DDBJ databases">
        <title>Whole genome sequence of Anaerolinea thermophila UNI-1.</title>
        <authorList>
            <person name="Narita-Yamada S."/>
            <person name="Kishi E."/>
            <person name="Watanabe Y."/>
            <person name="Takasaki K."/>
            <person name="Ankai A."/>
            <person name="Oguchi A."/>
            <person name="Fukui S."/>
            <person name="Takahashi M."/>
            <person name="Yashiro I."/>
            <person name="Hosoyama A."/>
            <person name="Sekiguchi Y."/>
            <person name="Hanada S."/>
            <person name="Fujita N."/>
        </authorList>
    </citation>
    <scope>NUCLEOTIDE SEQUENCE [LARGE SCALE GENOMIC DNA]</scope>
    <source>
        <strain evidence="3">DSM 14523 / JCM 11388 / NBRC 100420 / UNI-1</strain>
    </source>
</reference>
<proteinExistence type="predicted"/>
<dbReference type="Proteomes" id="UP000008922">
    <property type="component" value="Chromosome"/>
</dbReference>
<dbReference type="PANTHER" id="PTHR47098">
    <property type="entry name" value="PROTEIN MAK32"/>
    <property type="match status" value="1"/>
</dbReference>
<gene>
    <name evidence="2" type="ordered locus">ANT_16140</name>
</gene>
<organism evidence="2 3">
    <name type="scientific">Anaerolinea thermophila (strain DSM 14523 / JCM 11388 / NBRC 100420 / UNI-1)</name>
    <dbReference type="NCBI Taxonomy" id="926569"/>
    <lineage>
        <taxon>Bacteria</taxon>
        <taxon>Bacillati</taxon>
        <taxon>Chloroflexota</taxon>
        <taxon>Anaerolineae</taxon>
        <taxon>Anaerolineales</taxon>
        <taxon>Anaerolineaceae</taxon>
        <taxon>Anaerolinea</taxon>
    </lineage>
</organism>
<name>E8N5C6_ANATU</name>
<feature type="domain" description="Carbohydrate kinase PfkB" evidence="1">
    <location>
        <begin position="190"/>
        <end position="311"/>
    </location>
</feature>
<evidence type="ECO:0000313" key="2">
    <source>
        <dbReference type="EMBL" id="BAJ63640.1"/>
    </source>
</evidence>
<dbReference type="InterPro" id="IPR011611">
    <property type="entry name" value="PfkB_dom"/>
</dbReference>
<dbReference type="Gene3D" id="3.40.1190.20">
    <property type="match status" value="1"/>
</dbReference>
<evidence type="ECO:0000313" key="3">
    <source>
        <dbReference type="Proteomes" id="UP000008922"/>
    </source>
</evidence>
<protein>
    <recommendedName>
        <fullName evidence="1">Carbohydrate kinase PfkB domain-containing protein</fullName>
    </recommendedName>
</protein>
<dbReference type="HOGENOM" id="CLU_065902_2_1_0"/>
<dbReference type="SUPFAM" id="SSF53613">
    <property type="entry name" value="Ribokinase-like"/>
    <property type="match status" value="1"/>
</dbReference>
<dbReference type="EMBL" id="AP012029">
    <property type="protein sequence ID" value="BAJ63640.1"/>
    <property type="molecule type" value="Genomic_DNA"/>
</dbReference>